<sequence>MKATSYDPNRRVPSHALGWRGATLLVTTLFAGAVSGCSLDQANAEGQIPAAHQESGAAGPSPFVPVSAAPEKNKAPETADALPSGTGVRIKTCPARGGKVVVLSFDDGPSPYTDSLLAILKEKKAPAAFFLKAKKLAKDFPKYDEYRARVKRIAEAGHAVCSHTFSHSGLVGPHVTEASVREDITKAEDLIADITGRRPKCLRPPFGDTDERSLKILKELDYQVILWNLNTDDWRYGSSDREKDFDPPKILDMVRKTLDKSEGPFIHIQHDSEESEASVKMVPQVIDLLRSRGYTTITLQECLGRPIDIPKL</sequence>
<feature type="domain" description="NodB homology" evidence="4">
    <location>
        <begin position="99"/>
        <end position="297"/>
    </location>
</feature>
<dbReference type="STRING" id="52.CMC5_031360"/>
<dbReference type="EMBL" id="CP012159">
    <property type="protein sequence ID" value="AKT38989.1"/>
    <property type="molecule type" value="Genomic_DNA"/>
</dbReference>
<evidence type="ECO:0000259" key="4">
    <source>
        <dbReference type="PROSITE" id="PS51677"/>
    </source>
</evidence>
<dbReference type="PANTHER" id="PTHR10587:SF133">
    <property type="entry name" value="CHITIN DEACETYLASE 1-RELATED"/>
    <property type="match status" value="1"/>
</dbReference>
<dbReference type="GO" id="GO:0005975">
    <property type="term" value="P:carbohydrate metabolic process"/>
    <property type="evidence" value="ECO:0007669"/>
    <property type="project" value="InterPro"/>
</dbReference>
<protein>
    <recommendedName>
        <fullName evidence="4">NodB homology domain-containing protein</fullName>
    </recommendedName>
</protein>
<dbReference type="GO" id="GO:0016810">
    <property type="term" value="F:hydrolase activity, acting on carbon-nitrogen (but not peptide) bonds"/>
    <property type="evidence" value="ECO:0007669"/>
    <property type="project" value="InterPro"/>
</dbReference>
<dbReference type="Gene3D" id="3.20.20.370">
    <property type="entry name" value="Glycoside hydrolase/deacetylase"/>
    <property type="match status" value="1"/>
</dbReference>
<feature type="region of interest" description="Disordered" evidence="3">
    <location>
        <begin position="48"/>
        <end position="85"/>
    </location>
</feature>
<dbReference type="Pfam" id="PF01522">
    <property type="entry name" value="Polysacc_deac_1"/>
    <property type="match status" value="1"/>
</dbReference>
<gene>
    <name evidence="5" type="ORF">CMC5_031360</name>
</gene>
<dbReference type="InterPro" id="IPR002509">
    <property type="entry name" value="NODB_dom"/>
</dbReference>
<dbReference type="AlphaFoldDB" id="A0A0K1EDR0"/>
<evidence type="ECO:0000256" key="3">
    <source>
        <dbReference type="SAM" id="MobiDB-lite"/>
    </source>
</evidence>
<proteinExistence type="predicted"/>
<dbReference type="OrthoDB" id="5352625at2"/>
<name>A0A0K1EDR0_CHOCO</name>
<reference evidence="5 6" key="1">
    <citation type="submission" date="2015-07" db="EMBL/GenBank/DDBJ databases">
        <title>Genome analysis of myxobacterium Chondromyces crocatus Cm c5 reveals a high potential for natural compound synthesis and the genetic basis for the loss of fruiting body formation.</title>
        <authorList>
            <person name="Zaburannyi N."/>
            <person name="Bunk B."/>
            <person name="Maier J."/>
            <person name="Overmann J."/>
            <person name="Mueller R."/>
        </authorList>
    </citation>
    <scope>NUCLEOTIDE SEQUENCE [LARGE SCALE GENOMIC DNA]</scope>
    <source>
        <strain evidence="5 6">Cm c5</strain>
    </source>
</reference>
<keyword evidence="6" id="KW-1185">Reference proteome</keyword>
<dbReference type="GO" id="GO:0046872">
    <property type="term" value="F:metal ion binding"/>
    <property type="evidence" value="ECO:0007669"/>
    <property type="project" value="UniProtKB-KW"/>
</dbReference>
<dbReference type="KEGG" id="ccro:CMC5_031360"/>
<evidence type="ECO:0000256" key="1">
    <source>
        <dbReference type="ARBA" id="ARBA00022723"/>
    </source>
</evidence>
<dbReference type="SUPFAM" id="SSF88713">
    <property type="entry name" value="Glycoside hydrolase/deacetylase"/>
    <property type="match status" value="1"/>
</dbReference>
<evidence type="ECO:0000313" key="6">
    <source>
        <dbReference type="Proteomes" id="UP000067626"/>
    </source>
</evidence>
<keyword evidence="1" id="KW-0479">Metal-binding</keyword>
<evidence type="ECO:0000313" key="5">
    <source>
        <dbReference type="EMBL" id="AKT38989.1"/>
    </source>
</evidence>
<dbReference type="InterPro" id="IPR050248">
    <property type="entry name" value="Polysacc_deacetylase_ArnD"/>
</dbReference>
<dbReference type="PANTHER" id="PTHR10587">
    <property type="entry name" value="GLYCOSYL TRANSFERASE-RELATED"/>
    <property type="match status" value="1"/>
</dbReference>
<dbReference type="GO" id="GO:0016020">
    <property type="term" value="C:membrane"/>
    <property type="evidence" value="ECO:0007669"/>
    <property type="project" value="TreeGrafter"/>
</dbReference>
<dbReference type="InterPro" id="IPR011330">
    <property type="entry name" value="Glyco_hydro/deAcase_b/a-brl"/>
</dbReference>
<dbReference type="PROSITE" id="PS51677">
    <property type="entry name" value="NODB"/>
    <property type="match status" value="1"/>
</dbReference>
<keyword evidence="2" id="KW-0378">Hydrolase</keyword>
<dbReference type="Proteomes" id="UP000067626">
    <property type="component" value="Chromosome"/>
</dbReference>
<evidence type="ECO:0000256" key="2">
    <source>
        <dbReference type="ARBA" id="ARBA00022801"/>
    </source>
</evidence>
<accession>A0A0K1EDR0</accession>
<organism evidence="5 6">
    <name type="scientific">Chondromyces crocatus</name>
    <dbReference type="NCBI Taxonomy" id="52"/>
    <lineage>
        <taxon>Bacteria</taxon>
        <taxon>Pseudomonadati</taxon>
        <taxon>Myxococcota</taxon>
        <taxon>Polyangia</taxon>
        <taxon>Polyangiales</taxon>
        <taxon>Polyangiaceae</taxon>
        <taxon>Chondromyces</taxon>
    </lineage>
</organism>